<dbReference type="Proteomes" id="UP001556118">
    <property type="component" value="Unassembled WGS sequence"/>
</dbReference>
<keyword evidence="2" id="KW-1185">Reference proteome</keyword>
<protein>
    <submittedName>
        <fullName evidence="1">Uncharacterized protein</fullName>
    </submittedName>
</protein>
<evidence type="ECO:0000313" key="2">
    <source>
        <dbReference type="Proteomes" id="UP001556118"/>
    </source>
</evidence>
<gene>
    <name evidence="1" type="ORF">ABUH87_12345</name>
</gene>
<proteinExistence type="predicted"/>
<comment type="caution">
    <text evidence="1">The sequence shown here is derived from an EMBL/GenBank/DDBJ whole genome shotgun (WGS) entry which is preliminary data.</text>
</comment>
<evidence type="ECO:0000313" key="1">
    <source>
        <dbReference type="EMBL" id="MEW9855929.1"/>
    </source>
</evidence>
<reference evidence="1 2" key="1">
    <citation type="submission" date="2024-06" db="EMBL/GenBank/DDBJ databases">
        <title>Novosphingobium rhizovicinus M1R2S20.</title>
        <authorList>
            <person name="Sun J.-Q."/>
        </authorList>
    </citation>
    <scope>NUCLEOTIDE SEQUENCE [LARGE SCALE GENOMIC DNA]</scope>
    <source>
        <strain evidence="1 2">M1R2S20</strain>
    </source>
</reference>
<sequence length="254" mass="25310">MNTALDTATAGFSPYTSLGTSAAGAYADLMGLGGRGASGGTPAVTDWEAYVRGNPDALANWDSIKGTSSGAQFGGDISAFGQYHYAKDGSRRDLSPFTSAATGPTGAVTAEEAQAQSIAQLENSPLFKSLIRNGEEGILANAAATGGLRGGNTIDRLTDFRADTLAGTIQNQLAGYQGAIGTGMGAQGSLTSAGFAAAGGQNASQQMATDALIQKILGKAGVNSQNWNNIGAFADKAASGGGIGKAIGSIGKLF</sequence>
<dbReference type="EMBL" id="JBFNXR010000048">
    <property type="protein sequence ID" value="MEW9855929.1"/>
    <property type="molecule type" value="Genomic_DNA"/>
</dbReference>
<organism evidence="1 2">
    <name type="scientific">Novosphingobium rhizovicinum</name>
    <dbReference type="NCBI Taxonomy" id="3228928"/>
    <lineage>
        <taxon>Bacteria</taxon>
        <taxon>Pseudomonadati</taxon>
        <taxon>Pseudomonadota</taxon>
        <taxon>Alphaproteobacteria</taxon>
        <taxon>Sphingomonadales</taxon>
        <taxon>Sphingomonadaceae</taxon>
        <taxon>Novosphingobium</taxon>
    </lineage>
</organism>
<accession>A0ABV3RE18</accession>
<name>A0ABV3RE18_9SPHN</name>
<dbReference type="RefSeq" id="WP_367774114.1">
    <property type="nucleotide sequence ID" value="NZ_JBFNXR010000048.1"/>
</dbReference>